<dbReference type="Proteomes" id="UP000240571">
    <property type="component" value="Unassembled WGS sequence"/>
</dbReference>
<reference evidence="1 2" key="1">
    <citation type="submission" date="2018-03" db="EMBL/GenBank/DDBJ databases">
        <title>Diversity of bacteria associated with corn roots inoculated with woodland soils in Canada, and Description of Pseudomonas aylmerense sp. nov.</title>
        <authorList>
            <person name="Tambong J.T."/>
            <person name="Xu R."/>
            <person name="Tchagang C."/>
        </authorList>
    </citation>
    <scope>NUCLEOTIDE SEQUENCE [LARGE SCALE GENOMIC DNA]</scope>
    <source>
        <strain evidence="1 2">S1E44</strain>
    </source>
</reference>
<dbReference type="EMBL" id="PYWW01000056">
    <property type="protein sequence ID" value="PTC24112.1"/>
    <property type="molecule type" value="Genomic_DNA"/>
</dbReference>
<evidence type="ECO:0000313" key="1">
    <source>
        <dbReference type="EMBL" id="PTC24112.1"/>
    </source>
</evidence>
<accession>A0A2T4FL08</accession>
<sequence>MWELACLRRRWVSCRMHQLTHRLREQARSHRGIWAWLGLPGVHRSNVGAGLPAKAVDQAPTASTDTPP</sequence>
<gene>
    <name evidence="1" type="ORF">C9382_29230</name>
</gene>
<name>A0A2T4FL08_9PSED</name>
<comment type="caution">
    <text evidence="1">The sequence shown here is derived from an EMBL/GenBank/DDBJ whole genome shotgun (WGS) entry which is preliminary data.</text>
</comment>
<evidence type="ECO:0000313" key="2">
    <source>
        <dbReference type="Proteomes" id="UP000240571"/>
    </source>
</evidence>
<protein>
    <submittedName>
        <fullName evidence="1">Uncharacterized protein</fullName>
    </submittedName>
</protein>
<dbReference type="AlphaFoldDB" id="A0A2T4FL08"/>
<organism evidence="1 2">
    <name type="scientific">Pseudomonas aylmerensis</name>
    <dbReference type="NCBI Taxonomy" id="1869229"/>
    <lineage>
        <taxon>Bacteria</taxon>
        <taxon>Pseudomonadati</taxon>
        <taxon>Pseudomonadota</taxon>
        <taxon>Gammaproteobacteria</taxon>
        <taxon>Pseudomonadales</taxon>
        <taxon>Pseudomonadaceae</taxon>
        <taxon>Pseudomonas</taxon>
    </lineage>
</organism>
<proteinExistence type="predicted"/>